<sequence>MPAVAEILAAKVPMPTALDSAAIRARWSRRLREQALFSARMTLEGYLRRVQEVLVRIAEGRLDASAARLALTDKLAELGYSPEPGAEGTLKDARSLARLNLVLKTNRQTAASLAQLAESEDPDVARLSPAWELDSAGWRRTHRTDWPQRWKAAGDAVGWQGACKGRMVALKSSPIWQALGNGAGGFRDTLGNPYPPFAFGSSYAWFPVDRLEARELGLLDEAVANRAPLRRAVGLLLTAATLRAIRNRAEHCPRDGAFLDADGQCHSPKHGAGGSVATTLKKGGRKRCTQAEADQALNDGLSLRDGQGNPIRFDRFVRDHYVFGQRRKDNTPKPENLELLPVAILAVRQGSRELKFPRGTTPDYLNPPRGTQAVYSLPFEGGVLRVYAYADSGRVSGWHLTKGAKK</sequence>
<proteinExistence type="predicted"/>
<evidence type="ECO:0000313" key="1">
    <source>
        <dbReference type="EMBL" id="HIV09021.1"/>
    </source>
</evidence>
<gene>
    <name evidence="1" type="ORF">IAC79_02760</name>
</gene>
<evidence type="ECO:0000313" key="2">
    <source>
        <dbReference type="Proteomes" id="UP000886845"/>
    </source>
</evidence>
<dbReference type="EMBL" id="DVOR01000087">
    <property type="protein sequence ID" value="HIV09021.1"/>
    <property type="molecule type" value="Genomic_DNA"/>
</dbReference>
<dbReference type="Proteomes" id="UP000886845">
    <property type="component" value="Unassembled WGS sequence"/>
</dbReference>
<comment type="caution">
    <text evidence="1">The sequence shown here is derived from an EMBL/GenBank/DDBJ whole genome shotgun (WGS) entry which is preliminary data.</text>
</comment>
<reference evidence="1" key="2">
    <citation type="journal article" date="2021" name="PeerJ">
        <title>Extensive microbial diversity within the chicken gut microbiome revealed by metagenomics and culture.</title>
        <authorList>
            <person name="Gilroy R."/>
            <person name="Ravi A."/>
            <person name="Getino M."/>
            <person name="Pursley I."/>
            <person name="Horton D.L."/>
            <person name="Alikhan N.F."/>
            <person name="Baker D."/>
            <person name="Gharbi K."/>
            <person name="Hall N."/>
            <person name="Watson M."/>
            <person name="Adriaenssens E.M."/>
            <person name="Foster-Nyarko E."/>
            <person name="Jarju S."/>
            <person name="Secka A."/>
            <person name="Antonio M."/>
            <person name="Oren A."/>
            <person name="Chaudhuri R.R."/>
            <person name="La Ragione R."/>
            <person name="Hildebrand F."/>
            <person name="Pallen M.J."/>
        </authorList>
    </citation>
    <scope>NUCLEOTIDE SEQUENCE</scope>
    <source>
        <strain evidence="1">35461</strain>
    </source>
</reference>
<organism evidence="1 2">
    <name type="scientific">Candidatus Spyradenecus faecavium</name>
    <dbReference type="NCBI Taxonomy" id="2840947"/>
    <lineage>
        <taxon>Bacteria</taxon>
        <taxon>Pseudomonadati</taxon>
        <taxon>Lentisphaerota</taxon>
        <taxon>Lentisphaeria</taxon>
        <taxon>Lentisphaerales</taxon>
        <taxon>Lentisphaeraceae</taxon>
        <taxon>Lentisphaeraceae incertae sedis</taxon>
        <taxon>Candidatus Spyradenecus</taxon>
    </lineage>
</organism>
<dbReference type="AlphaFoldDB" id="A0A9D1NMV6"/>
<accession>A0A9D1NMV6</accession>
<protein>
    <submittedName>
        <fullName evidence="1">Uncharacterized protein</fullName>
    </submittedName>
</protein>
<name>A0A9D1NMV6_9BACT</name>
<reference evidence="1" key="1">
    <citation type="submission" date="2020-10" db="EMBL/GenBank/DDBJ databases">
        <authorList>
            <person name="Gilroy R."/>
        </authorList>
    </citation>
    <scope>NUCLEOTIDE SEQUENCE</scope>
    <source>
        <strain evidence="1">35461</strain>
    </source>
</reference>